<dbReference type="AlphaFoldDB" id="W2T824"/>
<dbReference type="Proteomes" id="UP000053676">
    <property type="component" value="Unassembled WGS sequence"/>
</dbReference>
<evidence type="ECO:0000313" key="2">
    <source>
        <dbReference type="EMBL" id="ETN77152.1"/>
    </source>
</evidence>
<evidence type="ECO:0000313" key="3">
    <source>
        <dbReference type="Proteomes" id="UP000053676"/>
    </source>
</evidence>
<keyword evidence="3" id="KW-1185">Reference proteome</keyword>
<feature type="chain" id="PRO_5012723272" evidence="1">
    <location>
        <begin position="16"/>
        <end position="69"/>
    </location>
</feature>
<keyword evidence="1" id="KW-0732">Signal</keyword>
<gene>
    <name evidence="2" type="ORF">NECAME_03252</name>
</gene>
<dbReference type="KEGG" id="nai:NECAME_03252"/>
<protein>
    <submittedName>
        <fullName evidence="2">Uncharacterized protein</fullName>
    </submittedName>
</protein>
<accession>W2T824</accession>
<reference evidence="3" key="1">
    <citation type="journal article" date="2014" name="Nat. Genet.">
        <title>Genome of the human hookworm Necator americanus.</title>
        <authorList>
            <person name="Tang Y.T."/>
            <person name="Gao X."/>
            <person name="Rosa B.A."/>
            <person name="Abubucker S."/>
            <person name="Hallsworth-Pepin K."/>
            <person name="Martin J."/>
            <person name="Tyagi R."/>
            <person name="Heizer E."/>
            <person name="Zhang X."/>
            <person name="Bhonagiri-Palsikar V."/>
            <person name="Minx P."/>
            <person name="Warren W.C."/>
            <person name="Wang Q."/>
            <person name="Zhan B."/>
            <person name="Hotez P.J."/>
            <person name="Sternberg P.W."/>
            <person name="Dougall A."/>
            <person name="Gaze S.T."/>
            <person name="Mulvenna J."/>
            <person name="Sotillo J."/>
            <person name="Ranganathan S."/>
            <person name="Rabelo E.M."/>
            <person name="Wilson R.K."/>
            <person name="Felgner P.L."/>
            <person name="Bethony J."/>
            <person name="Hawdon J.M."/>
            <person name="Gasser R.B."/>
            <person name="Loukas A."/>
            <person name="Mitreva M."/>
        </authorList>
    </citation>
    <scope>NUCLEOTIDE SEQUENCE [LARGE SCALE GENOMIC DNA]</scope>
</reference>
<dbReference type="EMBL" id="KI660189">
    <property type="protein sequence ID" value="ETN77152.1"/>
    <property type="molecule type" value="Genomic_DNA"/>
</dbReference>
<organism evidence="2 3">
    <name type="scientific">Necator americanus</name>
    <name type="common">Human hookworm</name>
    <dbReference type="NCBI Taxonomy" id="51031"/>
    <lineage>
        <taxon>Eukaryota</taxon>
        <taxon>Metazoa</taxon>
        <taxon>Ecdysozoa</taxon>
        <taxon>Nematoda</taxon>
        <taxon>Chromadorea</taxon>
        <taxon>Rhabditida</taxon>
        <taxon>Rhabditina</taxon>
        <taxon>Rhabditomorpha</taxon>
        <taxon>Strongyloidea</taxon>
        <taxon>Ancylostomatidae</taxon>
        <taxon>Bunostominae</taxon>
        <taxon>Necator</taxon>
    </lineage>
</organism>
<feature type="signal peptide" evidence="1">
    <location>
        <begin position="1"/>
        <end position="15"/>
    </location>
</feature>
<sequence length="69" mass="7663">MVFLWAKVMVLRLFSEETEMVLEQGGIAGTLNPKNGSDAIVRHNAISALLTQEFHKTMTGELGGLRYIK</sequence>
<proteinExistence type="predicted"/>
<evidence type="ECO:0000256" key="1">
    <source>
        <dbReference type="SAM" id="SignalP"/>
    </source>
</evidence>
<name>W2T824_NECAM</name>